<keyword evidence="5" id="KW-0802">TPR repeat</keyword>
<dbReference type="EMBL" id="BONW01000044">
    <property type="protein sequence ID" value="GIG92546.1"/>
    <property type="molecule type" value="Genomic_DNA"/>
</dbReference>
<dbReference type="Gene3D" id="1.25.40.10">
    <property type="entry name" value="Tetratricopeptide repeat domain"/>
    <property type="match status" value="2"/>
</dbReference>
<dbReference type="InterPro" id="IPR001867">
    <property type="entry name" value="OmpR/PhoB-type_DNA-bd"/>
</dbReference>
<dbReference type="Pfam" id="PF03704">
    <property type="entry name" value="BTAD"/>
    <property type="match status" value="1"/>
</dbReference>
<dbReference type="PANTHER" id="PTHR35807">
    <property type="entry name" value="TRANSCRIPTIONAL REGULATOR REDD-RELATED"/>
    <property type="match status" value="1"/>
</dbReference>
<feature type="repeat" description="TPR" evidence="5">
    <location>
        <begin position="923"/>
        <end position="956"/>
    </location>
</feature>
<keyword evidence="3" id="KW-0238">DNA-binding</keyword>
<evidence type="ECO:0000259" key="8">
    <source>
        <dbReference type="SMART" id="SM01043"/>
    </source>
</evidence>
<dbReference type="SUPFAM" id="SSF52540">
    <property type="entry name" value="P-loop containing nucleoside triphosphate hydrolases"/>
    <property type="match status" value="1"/>
</dbReference>
<reference evidence="9 10" key="1">
    <citation type="submission" date="2021-01" db="EMBL/GenBank/DDBJ databases">
        <title>Whole genome shotgun sequence of Plantactinospora endophytica NBRC 110450.</title>
        <authorList>
            <person name="Komaki H."/>
            <person name="Tamura T."/>
        </authorList>
    </citation>
    <scope>NUCLEOTIDE SEQUENCE [LARGE SCALE GENOMIC DNA]</scope>
    <source>
        <strain evidence="9 10">NBRC 110450</strain>
    </source>
</reference>
<protein>
    <submittedName>
        <fullName evidence="9">SARP family transcriptional regulator</fullName>
    </submittedName>
</protein>
<dbReference type="PROSITE" id="PS50293">
    <property type="entry name" value="TPR_REGION"/>
    <property type="match status" value="1"/>
</dbReference>
<dbReference type="InterPro" id="IPR005158">
    <property type="entry name" value="BTAD"/>
</dbReference>
<evidence type="ECO:0000256" key="2">
    <source>
        <dbReference type="ARBA" id="ARBA00023015"/>
    </source>
</evidence>
<evidence type="ECO:0000256" key="3">
    <source>
        <dbReference type="ARBA" id="ARBA00023125"/>
    </source>
</evidence>
<evidence type="ECO:0000313" key="9">
    <source>
        <dbReference type="EMBL" id="GIG92546.1"/>
    </source>
</evidence>
<dbReference type="SUPFAM" id="SSF48452">
    <property type="entry name" value="TPR-like"/>
    <property type="match status" value="2"/>
</dbReference>
<feature type="domain" description="Bacterial transcriptional activator" evidence="8">
    <location>
        <begin position="99"/>
        <end position="270"/>
    </location>
</feature>
<comment type="similarity">
    <text evidence="1">Belongs to the AfsR/DnrI/RedD regulatory family.</text>
</comment>
<evidence type="ECO:0000259" key="7">
    <source>
        <dbReference type="SMART" id="SM00862"/>
    </source>
</evidence>
<dbReference type="SUPFAM" id="SSF46894">
    <property type="entry name" value="C-terminal effector domain of the bipartite response regulators"/>
    <property type="match status" value="1"/>
</dbReference>
<dbReference type="PRINTS" id="PR00364">
    <property type="entry name" value="DISEASERSIST"/>
</dbReference>
<proteinExistence type="inferred from homology"/>
<dbReference type="RefSeq" id="WP_203870868.1">
    <property type="nucleotide sequence ID" value="NZ_BONW01000044.1"/>
</dbReference>
<dbReference type="Proteomes" id="UP000646749">
    <property type="component" value="Unassembled WGS sequence"/>
</dbReference>
<evidence type="ECO:0000256" key="6">
    <source>
        <dbReference type="SAM" id="MobiDB-lite"/>
    </source>
</evidence>
<dbReference type="PROSITE" id="PS50005">
    <property type="entry name" value="TPR"/>
    <property type="match status" value="2"/>
</dbReference>
<keyword evidence="10" id="KW-1185">Reference proteome</keyword>
<evidence type="ECO:0000256" key="5">
    <source>
        <dbReference type="PROSITE-ProRule" id="PRU00339"/>
    </source>
</evidence>
<dbReference type="Pfam" id="PF13424">
    <property type="entry name" value="TPR_12"/>
    <property type="match status" value="2"/>
</dbReference>
<feature type="region of interest" description="Disordered" evidence="6">
    <location>
        <begin position="274"/>
        <end position="352"/>
    </location>
</feature>
<dbReference type="SMART" id="SM00028">
    <property type="entry name" value="TPR"/>
    <property type="match status" value="5"/>
</dbReference>
<gene>
    <name evidence="9" type="ORF">Pen02_74820</name>
</gene>
<sequence length="1018" mass="110008">MAVEFRVLGDVQVRVGGRVVDIGHARQRCVLAALLVEPERPVPVERLLDRAWGERLPQRARETLHGYLSRLRQALAAADHPGPVRQPAGYLLAVDPMAVDLHRFQHLLRQARSVAAAWPGGQAWPAGEASPGGEASFGAQARPGADAVRSEALYREALALWHGEAFAGLDTPWFDDLRVALHRQRLGAELARNELVLARGGHTELLDELTVRAAEHPLDERLCGQLMVALYRSGRQSEALEHYHRFRLLLADRVGADPGAPLCRLHRQILTGDPALTLPTPRSGSDRPAPVTSVERGSGGTAGQLGVVEPRDGAGGTSGQLSVVEVREGSGAGAGQRAATTPVPRQLPPPPPSFTGRCRELADLDRAMTAGPDGRPETVVISAIGGLGGIGKTWLAVRWAYQNLARFPDGQLYLNLRGFDPASEPVPPSVAVRALLDALGVPAASVPPDPDAQTGLYRSLIAGRRMLVLLDNARDTEQILPLLPGTPSCAVLVTSRNRLAGLLTGYGARPLALDALAGAEARDLLTGHLGATRVAAEGEAVDELVRHCAGLPLALGIVAARAALDPGFSLRGLAGELREEGTRLDALDAGELAANLRAVLACSRRALSADAARLFELLGLAPGPDVGLPAVASLAGLPVVRVRRLVRELTGAHLLHEHLPDRYRMHDLVRLFAGEQVRAGQPGPAREEARHRLLDHYLHTAHTAAKLLDPHRDPVSPAPARPGVTPERLTGHGPALEWFAAEHTVLLAAVQQPGGPGFDRHRCQLARTLTVFFDRWGRWDLQVVAQRAALAATDRLADRAGQAQAHRLLARAYLQLGRYDEADRHLREALELFVGLDDRVGQAYTQHVLARVFERRGRYREALEYARRSLALHRATGHDSGQANALNSVGWFHSLLGDHEQAIVCCEPALRQLSRLGDRHGQATTWDSLGFAYHHLGRHGQAVACYHRALDLFRDLGARYQQADTLAKLGDAEEAAGNPERAGHAWRQALDLLRQLHHPDAAEVGARLHRLDVPDRHA</sequence>
<dbReference type="InterPro" id="IPR027417">
    <property type="entry name" value="P-loop_NTPase"/>
</dbReference>
<dbReference type="PANTHER" id="PTHR35807:SF1">
    <property type="entry name" value="TRANSCRIPTIONAL REGULATOR REDD"/>
    <property type="match status" value="1"/>
</dbReference>
<keyword evidence="2" id="KW-0805">Transcription regulation</keyword>
<dbReference type="SMART" id="SM01043">
    <property type="entry name" value="BTAD"/>
    <property type="match status" value="1"/>
</dbReference>
<feature type="repeat" description="TPR" evidence="5">
    <location>
        <begin position="803"/>
        <end position="836"/>
    </location>
</feature>
<organism evidence="9 10">
    <name type="scientific">Plantactinospora endophytica</name>
    <dbReference type="NCBI Taxonomy" id="673535"/>
    <lineage>
        <taxon>Bacteria</taxon>
        <taxon>Bacillati</taxon>
        <taxon>Actinomycetota</taxon>
        <taxon>Actinomycetes</taxon>
        <taxon>Micromonosporales</taxon>
        <taxon>Micromonosporaceae</taxon>
        <taxon>Plantactinospora</taxon>
    </lineage>
</organism>
<evidence type="ECO:0000256" key="1">
    <source>
        <dbReference type="ARBA" id="ARBA00005820"/>
    </source>
</evidence>
<dbReference type="InterPro" id="IPR036388">
    <property type="entry name" value="WH-like_DNA-bd_sf"/>
</dbReference>
<dbReference type="CDD" id="cd15831">
    <property type="entry name" value="BTAD"/>
    <property type="match status" value="1"/>
</dbReference>
<evidence type="ECO:0000313" key="10">
    <source>
        <dbReference type="Proteomes" id="UP000646749"/>
    </source>
</evidence>
<dbReference type="InterPro" id="IPR016032">
    <property type="entry name" value="Sig_transdc_resp-reg_C-effctor"/>
</dbReference>
<feature type="domain" description="OmpR/PhoB-type" evidence="7">
    <location>
        <begin position="17"/>
        <end position="92"/>
    </location>
</feature>
<accession>A0ABQ4ECV0</accession>
<comment type="caution">
    <text evidence="9">The sequence shown here is derived from an EMBL/GenBank/DDBJ whole genome shotgun (WGS) entry which is preliminary data.</text>
</comment>
<name>A0ABQ4ECV0_9ACTN</name>
<dbReference type="Gene3D" id="1.10.10.10">
    <property type="entry name" value="Winged helix-like DNA-binding domain superfamily/Winged helix DNA-binding domain"/>
    <property type="match status" value="1"/>
</dbReference>
<dbReference type="Gene3D" id="3.40.50.300">
    <property type="entry name" value="P-loop containing nucleotide triphosphate hydrolases"/>
    <property type="match status" value="1"/>
</dbReference>
<dbReference type="SMART" id="SM00862">
    <property type="entry name" value="Trans_reg_C"/>
    <property type="match status" value="1"/>
</dbReference>
<keyword evidence="4" id="KW-0804">Transcription</keyword>
<dbReference type="InterPro" id="IPR011990">
    <property type="entry name" value="TPR-like_helical_dom_sf"/>
</dbReference>
<evidence type="ECO:0000256" key="4">
    <source>
        <dbReference type="ARBA" id="ARBA00023163"/>
    </source>
</evidence>
<dbReference type="InterPro" id="IPR019734">
    <property type="entry name" value="TPR_rpt"/>
</dbReference>
<dbReference type="InterPro" id="IPR051677">
    <property type="entry name" value="AfsR-DnrI-RedD_regulator"/>
</dbReference>